<dbReference type="SUPFAM" id="SSF158911">
    <property type="entry name" value="NEAT domain-like"/>
    <property type="match status" value="3"/>
</dbReference>
<dbReference type="EMBL" id="SZPU01000006">
    <property type="protein sequence ID" value="TKI72391.1"/>
    <property type="molecule type" value="Genomic_DNA"/>
</dbReference>
<dbReference type="PROSITE" id="PS51272">
    <property type="entry name" value="SLH"/>
    <property type="match status" value="3"/>
</dbReference>
<proteinExistence type="predicted"/>
<dbReference type="CDD" id="cd06920">
    <property type="entry name" value="NEAT"/>
    <property type="match status" value="3"/>
</dbReference>
<feature type="domain" description="SLH" evidence="8">
    <location>
        <begin position="1066"/>
        <end position="1124"/>
    </location>
</feature>
<evidence type="ECO:0000256" key="5">
    <source>
        <dbReference type="ARBA" id="ARBA00023088"/>
    </source>
</evidence>
<dbReference type="RefSeq" id="WP_137067713.1">
    <property type="nucleotide sequence ID" value="NZ_SZPU01000006.1"/>
</dbReference>
<evidence type="ECO:0000256" key="6">
    <source>
        <dbReference type="SAM" id="MobiDB-lite"/>
    </source>
</evidence>
<feature type="domain" description="NEAT" evidence="7">
    <location>
        <begin position="533"/>
        <end position="648"/>
    </location>
</feature>
<evidence type="ECO:0000313" key="10">
    <source>
        <dbReference type="Proteomes" id="UP000308744"/>
    </source>
</evidence>
<dbReference type="InterPro" id="IPR037250">
    <property type="entry name" value="NEAT_dom_sf"/>
</dbReference>
<feature type="domain" description="SLH" evidence="8">
    <location>
        <begin position="1000"/>
        <end position="1063"/>
    </location>
</feature>
<evidence type="ECO:0000256" key="4">
    <source>
        <dbReference type="ARBA" id="ARBA00022729"/>
    </source>
</evidence>
<feature type="compositionally biased region" description="Basic and acidic residues" evidence="6">
    <location>
        <begin position="306"/>
        <end position="325"/>
    </location>
</feature>
<organism evidence="9 10">
    <name type="scientific">Lysinibacillus mangiferihumi</name>
    <dbReference type="NCBI Taxonomy" id="1130819"/>
    <lineage>
        <taxon>Bacteria</taxon>
        <taxon>Bacillati</taxon>
        <taxon>Bacillota</taxon>
        <taxon>Bacilli</taxon>
        <taxon>Bacillales</taxon>
        <taxon>Bacillaceae</taxon>
        <taxon>Lysinibacillus</taxon>
    </lineage>
</organism>
<feature type="domain" description="NEAT" evidence="7">
    <location>
        <begin position="179"/>
        <end position="303"/>
    </location>
</feature>
<evidence type="ECO:0000256" key="2">
    <source>
        <dbReference type="ARBA" id="ARBA00022512"/>
    </source>
</evidence>
<dbReference type="Pfam" id="PF00395">
    <property type="entry name" value="SLH"/>
    <property type="match status" value="3"/>
</dbReference>
<keyword evidence="10" id="KW-1185">Reference proteome</keyword>
<dbReference type="Proteomes" id="UP000308744">
    <property type="component" value="Unassembled WGS sequence"/>
</dbReference>
<evidence type="ECO:0000256" key="1">
    <source>
        <dbReference type="ARBA" id="ARBA00004168"/>
    </source>
</evidence>
<keyword evidence="5" id="KW-0572">Peptidoglycan-anchor</keyword>
<feature type="domain" description="NEAT" evidence="7">
    <location>
        <begin position="35"/>
        <end position="159"/>
    </location>
</feature>
<keyword evidence="2" id="KW-0134">Cell wall</keyword>
<accession>A0A4U2ZG80</accession>
<dbReference type="PANTHER" id="PTHR37824">
    <property type="entry name" value="IRON-REGULATED SURFACE DETERMINANT PROTEIN C"/>
    <property type="match status" value="1"/>
</dbReference>
<evidence type="ECO:0000259" key="7">
    <source>
        <dbReference type="PROSITE" id="PS50978"/>
    </source>
</evidence>
<feature type="region of interest" description="Disordered" evidence="6">
    <location>
        <begin position="656"/>
        <end position="681"/>
    </location>
</feature>
<comment type="subcellular location">
    <subcellularLocation>
        <location evidence="1">Secreted</location>
        <location evidence="1">Cell wall</location>
        <topology evidence="1">Peptidoglycan-anchor</topology>
    </subcellularLocation>
</comment>
<dbReference type="PROSITE" id="PS50978">
    <property type="entry name" value="NEAT"/>
    <property type="match status" value="3"/>
</dbReference>
<evidence type="ECO:0000256" key="3">
    <source>
        <dbReference type="ARBA" id="ARBA00022525"/>
    </source>
</evidence>
<feature type="domain" description="SLH" evidence="8">
    <location>
        <begin position="942"/>
        <end position="999"/>
    </location>
</feature>
<feature type="region of interest" description="Disordered" evidence="6">
    <location>
        <begin position="306"/>
        <end position="388"/>
    </location>
</feature>
<gene>
    <name evidence="9" type="ORF">FC756_01700</name>
</gene>
<evidence type="ECO:0000259" key="8">
    <source>
        <dbReference type="PROSITE" id="PS51272"/>
    </source>
</evidence>
<reference evidence="9 10" key="1">
    <citation type="submission" date="2019-04" db="EMBL/GenBank/DDBJ databases">
        <title>Lysinibacillus genome sequencing.</title>
        <authorList>
            <person name="Dunlap C."/>
        </authorList>
    </citation>
    <scope>NUCLEOTIDE SEQUENCE [LARGE SCALE GENOMIC DNA]</scope>
    <source>
        <strain evidence="9 10">CCTCC AB 2010389</strain>
    </source>
</reference>
<dbReference type="Pfam" id="PF05031">
    <property type="entry name" value="NEAT"/>
    <property type="match status" value="3"/>
</dbReference>
<protein>
    <submittedName>
        <fullName evidence="9">Uncharacterized protein</fullName>
    </submittedName>
</protein>
<keyword evidence="3" id="KW-0964">Secreted</keyword>
<evidence type="ECO:0000313" key="9">
    <source>
        <dbReference type="EMBL" id="TKI72391.1"/>
    </source>
</evidence>
<comment type="caution">
    <text evidence="9">The sequence shown here is derived from an EMBL/GenBank/DDBJ whole genome shotgun (WGS) entry which is preliminary data.</text>
</comment>
<dbReference type="InterPro" id="IPR006635">
    <property type="entry name" value="NEAT_dom"/>
</dbReference>
<dbReference type="InterPro" id="IPR001119">
    <property type="entry name" value="SLH_dom"/>
</dbReference>
<dbReference type="InterPro" id="IPR050436">
    <property type="entry name" value="IsdA"/>
</dbReference>
<dbReference type="SMART" id="SM00725">
    <property type="entry name" value="NEAT"/>
    <property type="match status" value="3"/>
</dbReference>
<dbReference type="PANTHER" id="PTHR37824:SF1">
    <property type="entry name" value="IRON-REGULATED SURFACE DETERMINANT PROTEIN C"/>
    <property type="match status" value="1"/>
</dbReference>
<feature type="compositionally biased region" description="Basic and acidic residues" evidence="6">
    <location>
        <begin position="667"/>
        <end position="681"/>
    </location>
</feature>
<feature type="compositionally biased region" description="Low complexity" evidence="6">
    <location>
        <begin position="345"/>
        <end position="377"/>
    </location>
</feature>
<name>A0A4U2ZG80_9BACI</name>
<dbReference type="AlphaFoldDB" id="A0A4U2ZG80"/>
<dbReference type="Gene3D" id="2.60.40.1850">
    <property type="match status" value="3"/>
</dbReference>
<sequence length="1124" mass="124550">MKKFLQYVAMVVLMLGAILPSFGMEVQAKESTDASCTIDYSASLNVRDETQTKDSVMNGYILKEVTIQQQKDDSYRVAITVPKNFVEWYKGFKVKSGGALKDAIETTKDKAGNEIYTFVIDRYDETIEAWVHVHVPAFNYNNKKYTVYLEFSNVTETKRVCEEAPKKPEVQAKESTDASCTIDYSASLNVRDETQTKDSVMNGYILKEVTIQQQKDDPYRVAITVPKNFVEWYKGFKVKSGGALKDAIETTKDKAGNEIYTFVIDRYDETIEAWVHVHVPAFNYNNKKYTVYLEFSNVTETKRVCEEAPKKPETQEQNKDEEKTGKVPSTGGTAVEDKGGMANQEKGNSKGNTNGNESGSGQNNNQSNTAGNNNSNTEKAEQSTNSGTMVDGTIANFKQEGLVQFVFSQNAQEITTFLHSANTVFENSKYKITLSLNTQNKLQEFTVKQNGKELAKWSNKMASLAPVAMQKTASLSFDAETLDYLVFEAVTTEKTISANVIATTKDGTPVSKTTDISLLPITGGGTSGGPTQSTSGLYTVDYTFIRGEGSGTSMMDQYVIKPAYVVRDGSSYQVQLTLKNSSWITGFTVNGVTPTTISDVNDERVVQFSIPSLAERHNAWVKVDIDDINYHHDYNIFLQFNEASLSKISDSTTFPITDGPINSGKTPNKEVPNKGTKNEGTKGEFMQEGAVRFEFAQNAKEIAAFLQKAKTVFEDNKYKVTLSLNAGKNLRQFIVKQNDKEIAKWSNTVATLASVAQVKTAALSFEVETLDNLVFEAVTTDKTISTNVTATTTTPTPTTNEKITRQPITYKMEADPNGKIPDFITNYLAPYFTKAELVTIDGKRYIEMTLIGKAYGFETIAYIDADGKKQNIEIISSKGEKLDQVRVIRLPFVQDSNGVTKIFVDSGSLGYGAYTLFFTFNVPAVDEETKIEEEDKNNANNVVKNPFTDIETVFSKDEILALYAAGITTGTTATTFSPNRNITRAQLAVMMARALKLHSNKETAFTDVKGKWYQKEVQALAEVGIVKGVNATTFNPNASITRQQAAVMIMRMLEYKGYKATVAANALSFKDANEVFDYAKQAVSELQAQDIMTGSKGYLYPQSNLTRAQMAEILKRSLQLVNLI</sequence>
<keyword evidence="4" id="KW-0732">Signal</keyword>